<dbReference type="PANTHER" id="PTHR46558:SF13">
    <property type="entry name" value="HTH-TYPE TRANSCRIPTIONAL REGULATOR IMMR"/>
    <property type="match status" value="1"/>
</dbReference>
<dbReference type="AlphaFoldDB" id="R2R933"/>
<dbReference type="Proteomes" id="UP000014148">
    <property type="component" value="Unassembled WGS sequence"/>
</dbReference>
<sequence length="105" mass="12114">MVEIGEQLRYFRQRKKMSQKQIAELLHVTPQTVSKWELNKSTPDYDQLIILSRIYSKSVDALLGLGKPSLWDYLADSQNIRDKVAFLGMRISESGEDHGEDSQDQ</sequence>
<evidence type="ECO:0000313" key="3">
    <source>
        <dbReference type="EMBL" id="EOH72459.1"/>
    </source>
</evidence>
<dbReference type="STRING" id="71451.RV07_GL000211"/>
<dbReference type="PATRIC" id="fig|1158601.3.peg.4013"/>
<keyword evidence="6" id="KW-1185">Reference proteome</keyword>
<dbReference type="Proteomes" id="UP000013783">
    <property type="component" value="Unassembled WGS sequence"/>
</dbReference>
<evidence type="ECO:0000313" key="4">
    <source>
        <dbReference type="EMBL" id="EOT70215.1"/>
    </source>
</evidence>
<reference evidence="3 5" key="1">
    <citation type="submission" date="2013-02" db="EMBL/GenBank/DDBJ databases">
        <title>The Genome Sequence of Enterococcus malodoratus ATCC_43197.</title>
        <authorList>
            <consortium name="The Broad Institute Genome Sequencing Platform"/>
            <consortium name="The Broad Institute Genome Sequencing Center for Infectious Disease"/>
            <person name="Earl A.M."/>
            <person name="Gilmore M.S."/>
            <person name="Lebreton F."/>
            <person name="Walker B."/>
            <person name="Young S.K."/>
            <person name="Zeng Q."/>
            <person name="Gargeya S."/>
            <person name="Fitzgerald M."/>
            <person name="Haas B."/>
            <person name="Abouelleil A."/>
            <person name="Alvarado L."/>
            <person name="Arachchi H.M."/>
            <person name="Berlin A.M."/>
            <person name="Chapman S.B."/>
            <person name="Dewar J."/>
            <person name="Goldberg J."/>
            <person name="Griggs A."/>
            <person name="Gujja S."/>
            <person name="Hansen M."/>
            <person name="Howarth C."/>
            <person name="Imamovic A."/>
            <person name="Larimer J."/>
            <person name="McCowan C."/>
            <person name="Murphy C."/>
            <person name="Neiman D."/>
            <person name="Pearson M."/>
            <person name="Priest M."/>
            <person name="Roberts A."/>
            <person name="Saif S."/>
            <person name="Shea T."/>
            <person name="Sisk P."/>
            <person name="Sykes S."/>
            <person name="Wortman J."/>
            <person name="Nusbaum C."/>
            <person name="Birren B."/>
        </authorList>
    </citation>
    <scope>NUCLEOTIDE SEQUENCE [LARGE SCALE GENOMIC DNA]</scope>
    <source>
        <strain evidence="3 5">ATCC 43197</strain>
    </source>
</reference>
<proteinExistence type="predicted"/>
<dbReference type="eggNOG" id="COG1476">
    <property type="taxonomic scope" value="Bacteria"/>
</dbReference>
<dbReference type="RefSeq" id="WP_010742815.1">
    <property type="nucleotide sequence ID" value="NZ_KB946253.1"/>
</dbReference>
<keyword evidence="1" id="KW-0238">DNA-binding</keyword>
<protein>
    <recommendedName>
        <fullName evidence="2">HTH cro/C1-type domain-containing protein</fullName>
    </recommendedName>
</protein>
<dbReference type="CDD" id="cd00093">
    <property type="entry name" value="HTH_XRE"/>
    <property type="match status" value="1"/>
</dbReference>
<dbReference type="GO" id="GO:0003677">
    <property type="term" value="F:DNA binding"/>
    <property type="evidence" value="ECO:0007669"/>
    <property type="project" value="UniProtKB-KW"/>
</dbReference>
<evidence type="ECO:0000256" key="1">
    <source>
        <dbReference type="ARBA" id="ARBA00023125"/>
    </source>
</evidence>
<evidence type="ECO:0000313" key="5">
    <source>
        <dbReference type="Proteomes" id="UP000013783"/>
    </source>
</evidence>
<dbReference type="InterPro" id="IPR001387">
    <property type="entry name" value="Cro/C1-type_HTH"/>
</dbReference>
<name>R2R933_9ENTE</name>
<comment type="caution">
    <text evidence="3">The sequence shown here is derived from an EMBL/GenBank/DDBJ whole genome shotgun (WGS) entry which is preliminary data.</text>
</comment>
<feature type="domain" description="HTH cro/C1-type" evidence="2">
    <location>
        <begin position="8"/>
        <end position="62"/>
    </location>
</feature>
<organism evidence="3 5">
    <name type="scientific">Enterococcus malodoratus ATCC 43197</name>
    <dbReference type="NCBI Taxonomy" id="1158601"/>
    <lineage>
        <taxon>Bacteria</taxon>
        <taxon>Bacillati</taxon>
        <taxon>Bacillota</taxon>
        <taxon>Bacilli</taxon>
        <taxon>Lactobacillales</taxon>
        <taxon>Enterococcaceae</taxon>
        <taxon>Enterococcus</taxon>
    </lineage>
</organism>
<dbReference type="SMART" id="SM00530">
    <property type="entry name" value="HTH_XRE"/>
    <property type="match status" value="1"/>
</dbReference>
<reference evidence="4 6" key="2">
    <citation type="submission" date="2013-03" db="EMBL/GenBank/DDBJ databases">
        <title>The Genome Sequence of Enterococcus malodoratus ATCC_43197 (PacBio/Illumina hybrid assembly).</title>
        <authorList>
            <consortium name="The Broad Institute Genomics Platform"/>
            <consortium name="The Broad Institute Genome Sequencing Center for Infectious Disease"/>
            <person name="Earl A."/>
            <person name="Russ C."/>
            <person name="Gilmore M."/>
            <person name="Surin D."/>
            <person name="Walker B."/>
            <person name="Young S."/>
            <person name="Zeng Q."/>
            <person name="Gargeya S."/>
            <person name="Fitzgerald M."/>
            <person name="Haas B."/>
            <person name="Abouelleil A."/>
            <person name="Allen A.W."/>
            <person name="Alvarado L."/>
            <person name="Arachchi H.M."/>
            <person name="Berlin A.M."/>
            <person name="Chapman S.B."/>
            <person name="Gainer-Dewar J."/>
            <person name="Goldberg J."/>
            <person name="Griggs A."/>
            <person name="Gujja S."/>
            <person name="Hansen M."/>
            <person name="Howarth C."/>
            <person name="Imamovic A."/>
            <person name="Ireland A."/>
            <person name="Larimer J."/>
            <person name="McCowan C."/>
            <person name="Murphy C."/>
            <person name="Pearson M."/>
            <person name="Poon T.W."/>
            <person name="Priest M."/>
            <person name="Roberts A."/>
            <person name="Saif S."/>
            <person name="Shea T."/>
            <person name="Sisk P."/>
            <person name="Sykes S."/>
            <person name="Wortman J."/>
            <person name="Nusbaum C."/>
            <person name="Birren B."/>
        </authorList>
    </citation>
    <scope>NUCLEOTIDE SEQUENCE [LARGE SCALE GENOMIC DNA]</scope>
    <source>
        <strain evidence="4 6">ATCC 43197</strain>
    </source>
</reference>
<accession>R2R933</accession>
<evidence type="ECO:0000259" key="2">
    <source>
        <dbReference type="PROSITE" id="PS50943"/>
    </source>
</evidence>
<dbReference type="OrthoDB" id="2242627at2"/>
<evidence type="ECO:0000313" key="6">
    <source>
        <dbReference type="Proteomes" id="UP000014148"/>
    </source>
</evidence>
<dbReference type="EMBL" id="ASWA01000002">
    <property type="protein sequence ID" value="EOT70215.1"/>
    <property type="molecule type" value="Genomic_DNA"/>
</dbReference>
<dbReference type="Gene3D" id="1.10.260.40">
    <property type="entry name" value="lambda repressor-like DNA-binding domains"/>
    <property type="match status" value="1"/>
</dbReference>
<dbReference type="PROSITE" id="PS50943">
    <property type="entry name" value="HTH_CROC1"/>
    <property type="match status" value="1"/>
</dbReference>
<dbReference type="SUPFAM" id="SSF47413">
    <property type="entry name" value="lambda repressor-like DNA-binding domains"/>
    <property type="match status" value="1"/>
</dbReference>
<dbReference type="InterPro" id="IPR010982">
    <property type="entry name" value="Lambda_DNA-bd_dom_sf"/>
</dbReference>
<dbReference type="Pfam" id="PF01381">
    <property type="entry name" value="HTH_3"/>
    <property type="match status" value="1"/>
</dbReference>
<dbReference type="EMBL" id="AJAK01000030">
    <property type="protein sequence ID" value="EOH72459.1"/>
    <property type="molecule type" value="Genomic_DNA"/>
</dbReference>
<gene>
    <name evidence="4" type="ORF">I585_01694</name>
    <name evidence="3" type="ORF">UAI_04044</name>
</gene>
<dbReference type="PANTHER" id="PTHR46558">
    <property type="entry name" value="TRACRIPTIONAL REGULATORY PROTEIN-RELATED-RELATED"/>
    <property type="match status" value="1"/>
</dbReference>